<evidence type="ECO:0000256" key="8">
    <source>
        <dbReference type="ARBA" id="ARBA00023136"/>
    </source>
</evidence>
<keyword evidence="8" id="KW-0472">Membrane</keyword>
<protein>
    <recommendedName>
        <fullName evidence="5">Multiple inositol polyphosphate phosphatase 1</fullName>
        <ecNumber evidence="4">3.1.3.62</ecNumber>
        <ecNumber evidence="3">3.1.3.80</ecNumber>
    </recommendedName>
    <alternativeName>
        <fullName evidence="9">2,3-bisphosphoglycerate 3-phosphatase</fullName>
    </alternativeName>
</protein>
<evidence type="ECO:0000256" key="9">
    <source>
        <dbReference type="ARBA" id="ARBA00031642"/>
    </source>
</evidence>
<dbReference type="InterPro" id="IPR000560">
    <property type="entry name" value="His_Pase_clade-2"/>
</dbReference>
<dbReference type="SUPFAM" id="SSF53254">
    <property type="entry name" value="Phosphoglycerate mutase-like"/>
    <property type="match status" value="1"/>
</dbReference>
<comment type="caution">
    <text evidence="15">The sequence shown here is derived from an EMBL/GenBank/DDBJ whole genome shotgun (WGS) entry which is preliminary data.</text>
</comment>
<comment type="subcellular location">
    <subcellularLocation>
        <location evidence="1">Membrane</location>
    </subcellularLocation>
</comment>
<dbReference type="PANTHER" id="PTHR20963">
    <property type="entry name" value="MULTIPLE INOSITOL POLYPHOSPHATE PHOSPHATASE-RELATED"/>
    <property type="match status" value="1"/>
</dbReference>
<evidence type="ECO:0000256" key="3">
    <source>
        <dbReference type="ARBA" id="ARBA00012976"/>
    </source>
</evidence>
<dbReference type="EMBL" id="VULT01000020">
    <property type="protein sequence ID" value="MSS18369.1"/>
    <property type="molecule type" value="Genomic_DNA"/>
</dbReference>
<evidence type="ECO:0000256" key="4">
    <source>
        <dbReference type="ARBA" id="ARBA00013040"/>
    </source>
</evidence>
<evidence type="ECO:0000256" key="6">
    <source>
        <dbReference type="ARBA" id="ARBA00022729"/>
    </source>
</evidence>
<comment type="catalytic activity">
    <reaction evidence="11">
        <text>1D-myo-inositol 1,2,4,5,6-pentakisphosphate + H2O = 1D-myo-inositol 1,2,5,6-tetrakisphosphate + phosphate</text>
        <dbReference type="Rhea" id="RHEA:77115"/>
        <dbReference type="ChEBI" id="CHEBI:15377"/>
        <dbReference type="ChEBI" id="CHEBI:43474"/>
        <dbReference type="ChEBI" id="CHEBI:57798"/>
        <dbReference type="ChEBI" id="CHEBI:195535"/>
        <dbReference type="EC" id="3.1.3.62"/>
    </reaction>
    <physiologicalReaction direction="left-to-right" evidence="11">
        <dbReference type="Rhea" id="RHEA:77116"/>
    </physiologicalReaction>
</comment>
<dbReference type="RefSeq" id="WP_154327450.1">
    <property type="nucleotide sequence ID" value="NZ_CP045696.1"/>
</dbReference>
<dbReference type="AlphaFoldDB" id="A0A6L5XFU9"/>
<dbReference type="Pfam" id="PF00328">
    <property type="entry name" value="His_Phos_2"/>
    <property type="match status" value="1"/>
</dbReference>
<evidence type="ECO:0000313" key="16">
    <source>
        <dbReference type="Proteomes" id="UP000483362"/>
    </source>
</evidence>
<name>A0A6L5XFU9_9BACT</name>
<evidence type="ECO:0000313" key="15">
    <source>
        <dbReference type="EMBL" id="MSS18369.1"/>
    </source>
</evidence>
<evidence type="ECO:0000256" key="13">
    <source>
        <dbReference type="ARBA" id="ARBA00043832"/>
    </source>
</evidence>
<dbReference type="PANTHER" id="PTHR20963:SF8">
    <property type="entry name" value="MULTIPLE INOSITOL POLYPHOSPHATE PHOSPHATASE 1"/>
    <property type="match status" value="1"/>
</dbReference>
<comment type="catalytic activity">
    <reaction evidence="13">
        <text>(2R)-2,3-bisphosphoglycerate + H2O = (2R)-2-phosphoglycerate + phosphate</text>
        <dbReference type="Rhea" id="RHEA:27381"/>
        <dbReference type="ChEBI" id="CHEBI:15377"/>
        <dbReference type="ChEBI" id="CHEBI:43474"/>
        <dbReference type="ChEBI" id="CHEBI:58248"/>
        <dbReference type="ChEBI" id="CHEBI:58289"/>
        <dbReference type="EC" id="3.1.3.80"/>
    </reaction>
    <physiologicalReaction direction="left-to-right" evidence="13">
        <dbReference type="Rhea" id="RHEA:27382"/>
    </physiologicalReaction>
</comment>
<evidence type="ECO:0000256" key="2">
    <source>
        <dbReference type="ARBA" id="ARBA00008422"/>
    </source>
</evidence>
<feature type="signal peptide" evidence="14">
    <location>
        <begin position="1"/>
        <end position="20"/>
    </location>
</feature>
<proteinExistence type="inferred from homology"/>
<comment type="catalytic activity">
    <reaction evidence="12">
        <text>1D-myo-inositol hexakisphosphate + H2O = 1D-myo-inositol 1,2,4,5,6-pentakisphosphate + phosphate</text>
        <dbReference type="Rhea" id="RHEA:16989"/>
        <dbReference type="ChEBI" id="CHEBI:15377"/>
        <dbReference type="ChEBI" id="CHEBI:43474"/>
        <dbReference type="ChEBI" id="CHEBI:57798"/>
        <dbReference type="ChEBI" id="CHEBI:58130"/>
        <dbReference type="EC" id="3.1.3.62"/>
    </reaction>
    <physiologicalReaction direction="left-to-right" evidence="12">
        <dbReference type="Rhea" id="RHEA:16990"/>
    </physiologicalReaction>
</comment>
<dbReference type="GO" id="GO:0016020">
    <property type="term" value="C:membrane"/>
    <property type="evidence" value="ECO:0007669"/>
    <property type="project" value="UniProtKB-SubCell"/>
</dbReference>
<evidence type="ECO:0000256" key="1">
    <source>
        <dbReference type="ARBA" id="ARBA00004370"/>
    </source>
</evidence>
<sequence>MRNSILALLLCTLLATCAAAQPSRHDLQRNPLLCAANHVAYPWNDSNLPRLTPPPAGYEPFYIDHYGRHGSRWLSTAADYTDPIEPLAKAERKGLLTARGRQLLAQLRAVQQASRLRTGELSDVGAEQHQAIARRMYERFPQVFAGQVTVEARSSVVIRCILSMLNETSTLAALNPDISFVTDASEHDMHITAWKNADNPRSNALRRSMDKVSDRYQQAVASSRFVNALVSDTAYAADSIDAQRLMRDVFDVAGSLQNHHAFDPMSLLDYFTPEERYQLWRAANIYWYTHSANAVANGGRMPYVERDLLAHMVATADSVIACHGRGATLRFGHETCLLPLACMLEIDNANYSTACLDSLDYNWQCYNYFPMGCNIQLVFYRPSKKGTGNKPGDVLVKVLLNEQEARLPFKTKTWPYYRWSDLRDYYYRKAHTPIDWTIAAPA</sequence>
<evidence type="ECO:0000256" key="14">
    <source>
        <dbReference type="SAM" id="SignalP"/>
    </source>
</evidence>
<evidence type="ECO:0000256" key="7">
    <source>
        <dbReference type="ARBA" id="ARBA00022801"/>
    </source>
</evidence>
<evidence type="ECO:0000256" key="10">
    <source>
        <dbReference type="ARBA" id="ARBA00043668"/>
    </source>
</evidence>
<reference evidence="15 16" key="1">
    <citation type="submission" date="2019-08" db="EMBL/GenBank/DDBJ databases">
        <title>In-depth cultivation of the pig gut microbiome towards novel bacterial diversity and tailored functional studies.</title>
        <authorList>
            <person name="Wylensek D."/>
            <person name="Hitch T.C.A."/>
            <person name="Clavel T."/>
        </authorList>
    </citation>
    <scope>NUCLEOTIDE SEQUENCE [LARGE SCALE GENOMIC DNA]</scope>
    <source>
        <strain evidence="15 16">Oil-RF-744-WCA-WT-10</strain>
    </source>
</reference>
<gene>
    <name evidence="15" type="ORF">FYJ29_11450</name>
</gene>
<dbReference type="Proteomes" id="UP000483362">
    <property type="component" value="Unassembled WGS sequence"/>
</dbReference>
<evidence type="ECO:0000256" key="5">
    <source>
        <dbReference type="ARBA" id="ARBA00018097"/>
    </source>
</evidence>
<dbReference type="GO" id="GO:0034417">
    <property type="term" value="F:bisphosphoglycerate 3-phosphatase activity"/>
    <property type="evidence" value="ECO:0007669"/>
    <property type="project" value="UniProtKB-EC"/>
</dbReference>
<comment type="similarity">
    <text evidence="2">Belongs to the histidine acid phosphatase family. MINPP1 subfamily.</text>
</comment>
<accession>A0A6L5XFU9</accession>
<dbReference type="EC" id="3.1.3.80" evidence="3"/>
<evidence type="ECO:0000256" key="11">
    <source>
        <dbReference type="ARBA" id="ARBA00043671"/>
    </source>
</evidence>
<keyword evidence="16" id="KW-1185">Reference proteome</keyword>
<keyword evidence="7" id="KW-0378">Hydrolase</keyword>
<dbReference type="InterPro" id="IPR029033">
    <property type="entry name" value="His_PPase_superfam"/>
</dbReference>
<comment type="catalytic activity">
    <reaction evidence="10">
        <text>1D-myo-inositol 1,2,5,6-tetrakisphosphate + H2O = 1D-myo-inositol 1,2,6-trisphosphate + phosphate</text>
        <dbReference type="Rhea" id="RHEA:77119"/>
        <dbReference type="ChEBI" id="CHEBI:15377"/>
        <dbReference type="ChEBI" id="CHEBI:43474"/>
        <dbReference type="ChEBI" id="CHEBI:195535"/>
        <dbReference type="ChEBI" id="CHEBI:195537"/>
        <dbReference type="EC" id="3.1.3.62"/>
    </reaction>
    <physiologicalReaction direction="left-to-right" evidence="10">
        <dbReference type="Rhea" id="RHEA:77120"/>
    </physiologicalReaction>
</comment>
<organism evidence="15 16">
    <name type="scientific">Sodaliphilus pleomorphus</name>
    <dbReference type="NCBI Taxonomy" id="2606626"/>
    <lineage>
        <taxon>Bacteria</taxon>
        <taxon>Pseudomonadati</taxon>
        <taxon>Bacteroidota</taxon>
        <taxon>Bacteroidia</taxon>
        <taxon>Bacteroidales</taxon>
        <taxon>Muribaculaceae</taxon>
        <taxon>Sodaliphilus</taxon>
    </lineage>
</organism>
<keyword evidence="6 14" id="KW-0732">Signal</keyword>
<dbReference type="EC" id="3.1.3.62" evidence="4"/>
<dbReference type="Gene3D" id="3.40.50.1240">
    <property type="entry name" value="Phosphoglycerate mutase-like"/>
    <property type="match status" value="1"/>
</dbReference>
<feature type="chain" id="PRO_5026909293" description="Multiple inositol polyphosphate phosphatase 1" evidence="14">
    <location>
        <begin position="21"/>
        <end position="442"/>
    </location>
</feature>
<evidence type="ECO:0000256" key="12">
    <source>
        <dbReference type="ARBA" id="ARBA00043691"/>
    </source>
</evidence>